<dbReference type="CDD" id="cd05233">
    <property type="entry name" value="SDR_c"/>
    <property type="match status" value="1"/>
</dbReference>
<accession>G0RWM3</accession>
<name>G0RWM3_HYPJQ</name>
<keyword evidence="5" id="KW-1185">Reference proteome</keyword>
<dbReference type="SUPFAM" id="SSF51735">
    <property type="entry name" value="NAD(P)-binding Rossmann-fold domains"/>
    <property type="match status" value="1"/>
</dbReference>
<dbReference type="PANTHER" id="PTHR43618">
    <property type="entry name" value="7-ALPHA-HYDROXYSTEROID DEHYDROGENASE"/>
    <property type="match status" value="1"/>
</dbReference>
<keyword evidence="3" id="KW-0560">Oxidoreductase</keyword>
<reference evidence="4 5" key="1">
    <citation type="journal article" date="2008" name="Nat. Biotechnol.">
        <title>Genome sequencing and analysis of the biomass-degrading fungus Trichoderma reesei (syn. Hypocrea jecorina).</title>
        <authorList>
            <person name="Martinez D."/>
            <person name="Berka R.M."/>
            <person name="Henrissat B."/>
            <person name="Saloheimo M."/>
            <person name="Arvas M."/>
            <person name="Baker S.E."/>
            <person name="Chapman J."/>
            <person name="Chertkov O."/>
            <person name="Coutinho P.M."/>
            <person name="Cullen D."/>
            <person name="Danchin E.G."/>
            <person name="Grigoriev I.V."/>
            <person name="Harris P."/>
            <person name="Jackson M."/>
            <person name="Kubicek C.P."/>
            <person name="Han C.S."/>
            <person name="Ho I."/>
            <person name="Larrondo L.F."/>
            <person name="de Leon A.L."/>
            <person name="Magnuson J.K."/>
            <person name="Merino S."/>
            <person name="Misra M."/>
            <person name="Nelson B."/>
            <person name="Putnam N."/>
            <person name="Robbertse B."/>
            <person name="Salamov A.A."/>
            <person name="Schmoll M."/>
            <person name="Terry A."/>
            <person name="Thayer N."/>
            <person name="Westerholm-Parvinen A."/>
            <person name="Schoch C.L."/>
            <person name="Yao J."/>
            <person name="Barabote R."/>
            <person name="Nelson M.A."/>
            <person name="Detter C."/>
            <person name="Bruce D."/>
            <person name="Kuske C.R."/>
            <person name="Xie G."/>
            <person name="Richardson P."/>
            <person name="Rokhsar D.S."/>
            <person name="Lucas S.M."/>
            <person name="Rubin E.M."/>
            <person name="Dunn-Coleman N."/>
            <person name="Ward M."/>
            <person name="Brettin T.S."/>
        </authorList>
    </citation>
    <scope>NUCLEOTIDE SEQUENCE [LARGE SCALE GENOMIC DNA]</scope>
    <source>
        <strain evidence="4 5">QM6a</strain>
    </source>
</reference>
<protein>
    <submittedName>
        <fullName evidence="4">Predicted protein</fullName>
    </submittedName>
</protein>
<dbReference type="HOGENOM" id="CLU_010194_1_3_1"/>
<keyword evidence="2" id="KW-0521">NADP</keyword>
<dbReference type="PRINTS" id="PR00081">
    <property type="entry name" value="GDHRDH"/>
</dbReference>
<comment type="similarity">
    <text evidence="1">Belongs to the short-chain dehydrogenases/reductases (SDR) family.</text>
</comment>
<dbReference type="AlphaFoldDB" id="G0RWM3"/>
<dbReference type="InterPro" id="IPR020904">
    <property type="entry name" value="Sc_DH/Rdtase_CS"/>
</dbReference>
<dbReference type="VEuPathDB" id="FungiDB:TRIREDRAFT_124136"/>
<dbReference type="eggNOG" id="KOG0725">
    <property type="taxonomic scope" value="Eukaryota"/>
</dbReference>
<gene>
    <name evidence="4" type="ORF">TRIREDRAFT_124136</name>
</gene>
<dbReference type="Gene3D" id="3.40.50.720">
    <property type="entry name" value="NAD(P)-binding Rossmann-like Domain"/>
    <property type="match status" value="1"/>
</dbReference>
<dbReference type="GeneID" id="18483819"/>
<dbReference type="Proteomes" id="UP000008984">
    <property type="component" value="Unassembled WGS sequence"/>
</dbReference>
<dbReference type="InterPro" id="IPR036291">
    <property type="entry name" value="NAD(P)-bd_dom_sf"/>
</dbReference>
<dbReference type="KEGG" id="tre:TRIREDRAFT_124136"/>
<evidence type="ECO:0000256" key="1">
    <source>
        <dbReference type="ARBA" id="ARBA00006484"/>
    </source>
</evidence>
<evidence type="ECO:0000256" key="2">
    <source>
        <dbReference type="ARBA" id="ARBA00022857"/>
    </source>
</evidence>
<dbReference type="GO" id="GO:0016491">
    <property type="term" value="F:oxidoreductase activity"/>
    <property type="evidence" value="ECO:0007669"/>
    <property type="project" value="UniProtKB-KW"/>
</dbReference>
<evidence type="ECO:0000256" key="3">
    <source>
        <dbReference type="ARBA" id="ARBA00023002"/>
    </source>
</evidence>
<dbReference type="PROSITE" id="PS00061">
    <property type="entry name" value="ADH_SHORT"/>
    <property type="match status" value="1"/>
</dbReference>
<dbReference type="InterPro" id="IPR052178">
    <property type="entry name" value="Sec_Metab_Biosynth_SDR"/>
</dbReference>
<evidence type="ECO:0000313" key="4">
    <source>
        <dbReference type="EMBL" id="EGR44459.1"/>
    </source>
</evidence>
<dbReference type="EMBL" id="GL985090">
    <property type="protein sequence ID" value="EGR44459.1"/>
    <property type="molecule type" value="Genomic_DNA"/>
</dbReference>
<sequence>MPYSLKGRNVLVTAGSRGLGAVICRKFAEEGANVAINYFSNADAAQEVADSLQPYSVKTFIVQGDAEKREDNIRIVQETVKNLGGLDILVANAGWTKMSAFADLHALTDEEWNKCWAVNVMSHLQLIQEAAPIFNANPDGGVYLITSSIAGTSQSGSSMAYSVTKAAGLQLMKNLAYTQGPKIRVNAVLPGLLLTEWGRLFPEEVIEGYKRISTLRDVVALDDCADAFVSLAKNSAMTGQQIVVVDQSLAVIPKIAYMYPNRSHNPSGSRHLPSTIPQYHS</sequence>
<proteinExistence type="inferred from homology"/>
<dbReference type="OrthoDB" id="37659at2759"/>
<dbReference type="STRING" id="431241.G0RWM3"/>
<dbReference type="PANTHER" id="PTHR43618:SF2">
    <property type="entry name" value="CHAIN DEHYDROGENASE, PUTATIVE (AFU_ORTHOLOGUE AFUA_6G06930)-RELATED"/>
    <property type="match status" value="1"/>
</dbReference>
<dbReference type="RefSeq" id="XP_006969640.1">
    <property type="nucleotide sequence ID" value="XM_006969578.1"/>
</dbReference>
<organism evidence="5">
    <name type="scientific">Hypocrea jecorina (strain QM6a)</name>
    <name type="common">Trichoderma reesei</name>
    <dbReference type="NCBI Taxonomy" id="431241"/>
    <lineage>
        <taxon>Eukaryota</taxon>
        <taxon>Fungi</taxon>
        <taxon>Dikarya</taxon>
        <taxon>Ascomycota</taxon>
        <taxon>Pezizomycotina</taxon>
        <taxon>Sordariomycetes</taxon>
        <taxon>Hypocreomycetidae</taxon>
        <taxon>Hypocreales</taxon>
        <taxon>Hypocreaceae</taxon>
        <taxon>Trichoderma</taxon>
    </lineage>
</organism>
<dbReference type="Pfam" id="PF13561">
    <property type="entry name" value="adh_short_C2"/>
    <property type="match status" value="1"/>
</dbReference>
<dbReference type="InterPro" id="IPR002347">
    <property type="entry name" value="SDR_fam"/>
</dbReference>
<evidence type="ECO:0000313" key="5">
    <source>
        <dbReference type="Proteomes" id="UP000008984"/>
    </source>
</evidence>